<organism evidence="9 10">
    <name type="scientific">Vibrio variabilis</name>
    <dbReference type="NCBI Taxonomy" id="990271"/>
    <lineage>
        <taxon>Bacteria</taxon>
        <taxon>Pseudomonadati</taxon>
        <taxon>Pseudomonadota</taxon>
        <taxon>Gammaproteobacteria</taxon>
        <taxon>Vibrionales</taxon>
        <taxon>Vibrionaceae</taxon>
        <taxon>Vibrio</taxon>
    </lineage>
</organism>
<accession>A0ABQ0JQP5</accession>
<dbReference type="Proteomes" id="UP000029223">
    <property type="component" value="Unassembled WGS sequence"/>
</dbReference>
<keyword evidence="1 8" id="KW-0813">Transport</keyword>
<dbReference type="PANTHER" id="PTHR43790:SF7">
    <property type="entry name" value="GALACTOSE_METHYL GALACTOSIDE IMPORT ATP-BINDING PROTEIN MGLA"/>
    <property type="match status" value="1"/>
</dbReference>
<evidence type="ECO:0000313" key="9">
    <source>
        <dbReference type="EMBL" id="GAL31086.1"/>
    </source>
</evidence>
<sequence length="104" mass="12170">MVHQELNQVLQCTVMDNIWLGRYPKKGLFVDHDKMYRDTKEIFKELDIDIDPRVKVNTLSVSQMQMLEIAKAFSYDANRHHGRTDVVTDRKRLITFSQSSKAKG</sequence>
<keyword evidence="7 8" id="KW-0472">Membrane</keyword>
<keyword evidence="2" id="KW-1003">Cell membrane</keyword>
<evidence type="ECO:0000256" key="5">
    <source>
        <dbReference type="ARBA" id="ARBA00022840"/>
    </source>
</evidence>
<comment type="catalytic activity">
    <reaction evidence="8">
        <text>D-galactose(out) + ATP + H2O = D-galactose(in) + ADP + phosphate + H(+)</text>
        <dbReference type="Rhea" id="RHEA:60156"/>
        <dbReference type="ChEBI" id="CHEBI:4139"/>
        <dbReference type="ChEBI" id="CHEBI:15377"/>
        <dbReference type="ChEBI" id="CHEBI:15378"/>
        <dbReference type="ChEBI" id="CHEBI:30616"/>
        <dbReference type="ChEBI" id="CHEBI:43474"/>
        <dbReference type="ChEBI" id="CHEBI:456216"/>
        <dbReference type="EC" id="7.5.2.11"/>
    </reaction>
</comment>
<dbReference type="SUPFAM" id="SSF52540">
    <property type="entry name" value="P-loop containing nucleoside triphosphate hydrolases"/>
    <property type="match status" value="1"/>
</dbReference>
<evidence type="ECO:0000256" key="4">
    <source>
        <dbReference type="ARBA" id="ARBA00022741"/>
    </source>
</evidence>
<keyword evidence="5 8" id="KW-0067">ATP-binding</keyword>
<evidence type="ECO:0000256" key="3">
    <source>
        <dbReference type="ARBA" id="ARBA00022737"/>
    </source>
</evidence>
<keyword evidence="4 8" id="KW-0547">Nucleotide-binding</keyword>
<protein>
    <recommendedName>
        <fullName evidence="8">Ribose/galactose/methyl galactoside import ATP-binding protein</fullName>
        <ecNumber evidence="8">7.5.2.11</ecNumber>
    </recommendedName>
</protein>
<dbReference type="PANTHER" id="PTHR43790">
    <property type="entry name" value="CARBOHYDRATE TRANSPORT ATP-BINDING PROTEIN MG119-RELATED"/>
    <property type="match status" value="1"/>
</dbReference>
<evidence type="ECO:0000256" key="7">
    <source>
        <dbReference type="ARBA" id="ARBA00023136"/>
    </source>
</evidence>
<evidence type="ECO:0000313" key="10">
    <source>
        <dbReference type="Proteomes" id="UP000029223"/>
    </source>
</evidence>
<keyword evidence="6 8" id="KW-1278">Translocase</keyword>
<keyword evidence="8" id="KW-0762">Sugar transport</keyword>
<dbReference type="EC" id="7.5.2.11" evidence="8"/>
<dbReference type="Gene3D" id="3.40.50.300">
    <property type="entry name" value="P-loop containing nucleotide triphosphate hydrolases"/>
    <property type="match status" value="1"/>
</dbReference>
<dbReference type="InterPro" id="IPR027417">
    <property type="entry name" value="P-loop_NTPase"/>
</dbReference>
<gene>
    <name evidence="9" type="ORF">JCM19239_4484</name>
</gene>
<dbReference type="EMBL" id="BBMS01000130">
    <property type="protein sequence ID" value="GAL31086.1"/>
    <property type="molecule type" value="Genomic_DNA"/>
</dbReference>
<reference evidence="10" key="1">
    <citation type="submission" date="2014-09" db="EMBL/GenBank/DDBJ databases">
        <title>Vibrio variabilis JCM 19239. (C206) whole genome shotgun sequence.</title>
        <authorList>
            <person name="Sawabe T."/>
            <person name="Meirelles P."/>
            <person name="Nakanishi M."/>
            <person name="Sayaka M."/>
            <person name="Hattori M."/>
            <person name="Ohkuma M."/>
        </authorList>
    </citation>
    <scope>NUCLEOTIDE SEQUENCE [LARGE SCALE GENOMIC DNA]</scope>
    <source>
        <strain evidence="10">JCM 19239</strain>
    </source>
</reference>
<comment type="subcellular location">
    <subcellularLocation>
        <location evidence="8">Cell inner membrane</location>
        <topology evidence="8">Peripheral membrane protein</topology>
    </subcellularLocation>
</comment>
<dbReference type="GO" id="GO:0005524">
    <property type="term" value="F:ATP binding"/>
    <property type="evidence" value="ECO:0007669"/>
    <property type="project" value="UniProtKB-KW"/>
</dbReference>
<comment type="similarity">
    <text evidence="8">Belongs to the ABC transporter superfamily.</text>
</comment>
<name>A0ABQ0JQP5_9VIBR</name>
<keyword evidence="8" id="KW-0997">Cell inner membrane</keyword>
<keyword evidence="3" id="KW-0677">Repeat</keyword>
<keyword evidence="10" id="KW-1185">Reference proteome</keyword>
<comment type="caution">
    <text evidence="9">The sequence shown here is derived from an EMBL/GenBank/DDBJ whole genome shotgun (WGS) entry which is preliminary data.</text>
</comment>
<proteinExistence type="inferred from homology"/>
<evidence type="ECO:0000256" key="2">
    <source>
        <dbReference type="ARBA" id="ARBA00022475"/>
    </source>
</evidence>
<evidence type="ECO:0000256" key="8">
    <source>
        <dbReference type="RuleBase" id="RU367029"/>
    </source>
</evidence>
<dbReference type="InterPro" id="IPR050107">
    <property type="entry name" value="ABC_carbohydrate_import_ATPase"/>
</dbReference>
<evidence type="ECO:0000256" key="1">
    <source>
        <dbReference type="ARBA" id="ARBA00022448"/>
    </source>
</evidence>
<comment type="function">
    <text evidence="8">Part of an ABC transporter complex involved in carbohydrate import. Could be involved in ribose, galactose and/or methyl galactoside import. Responsible for energy coupling to the transport system.</text>
</comment>
<evidence type="ECO:0000256" key="6">
    <source>
        <dbReference type="ARBA" id="ARBA00022967"/>
    </source>
</evidence>